<evidence type="ECO:0000313" key="2">
    <source>
        <dbReference type="Proteomes" id="UP000583454"/>
    </source>
</evidence>
<dbReference type="InterPro" id="IPR029063">
    <property type="entry name" value="SAM-dependent_MTases_sf"/>
</dbReference>
<gene>
    <name evidence="1" type="ORF">HNR00_002230</name>
</gene>
<keyword evidence="2" id="KW-1185">Reference proteome</keyword>
<dbReference type="Proteomes" id="UP000583454">
    <property type="component" value="Unassembled WGS sequence"/>
</dbReference>
<dbReference type="RefSeq" id="WP_183569146.1">
    <property type="nucleotide sequence ID" value="NZ_JACHOP010000007.1"/>
</dbReference>
<name>A0A840ZKP4_9HYPH</name>
<evidence type="ECO:0000313" key="1">
    <source>
        <dbReference type="EMBL" id="MBB5757517.1"/>
    </source>
</evidence>
<protein>
    <recommendedName>
        <fullName evidence="3">FkbM family methyltransferase</fullName>
    </recommendedName>
</protein>
<accession>A0A840ZKP4</accession>
<reference evidence="1 2" key="1">
    <citation type="submission" date="2020-08" db="EMBL/GenBank/DDBJ databases">
        <title>Genomic Encyclopedia of Type Strains, Phase IV (KMG-IV): sequencing the most valuable type-strain genomes for metagenomic binning, comparative biology and taxonomic classification.</title>
        <authorList>
            <person name="Goeker M."/>
        </authorList>
    </citation>
    <scope>NUCLEOTIDE SEQUENCE [LARGE SCALE GENOMIC DNA]</scope>
    <source>
        <strain evidence="1 2">DSM 2163</strain>
    </source>
</reference>
<proteinExistence type="predicted"/>
<sequence length="268" mass="28115">MQGLQKVFRVLRQGGVFGLVNRGFGFVYRRGVRPLLPVSGPARLGGVLTCYGLTAADRYVPASWLPWWMTEPTGNSSYEAALVHGLGAQVRSGDRVVVVGGGIGVTAVNAALLAGPSGHVTCFEGNLENCARVGETAALNGVSNLTVRHAVIGQPIAVYGAAAQLGTVLPADRLPPCDVLELDCEGAEIRIIPEMTIRPRVLLVETHGLYASSTRDVAAAMAACGYAVTDLGWAEPSQVETCREHDIRVLLGVRGPSDGSDEGRRAGS</sequence>
<dbReference type="SUPFAM" id="SSF53335">
    <property type="entry name" value="S-adenosyl-L-methionine-dependent methyltransferases"/>
    <property type="match status" value="1"/>
</dbReference>
<organism evidence="1 2">
    <name type="scientific">Methylorubrum rhodinum</name>
    <dbReference type="NCBI Taxonomy" id="29428"/>
    <lineage>
        <taxon>Bacteria</taxon>
        <taxon>Pseudomonadati</taxon>
        <taxon>Pseudomonadota</taxon>
        <taxon>Alphaproteobacteria</taxon>
        <taxon>Hyphomicrobiales</taxon>
        <taxon>Methylobacteriaceae</taxon>
        <taxon>Methylorubrum</taxon>
    </lineage>
</organism>
<dbReference type="EMBL" id="JACHOP010000007">
    <property type="protein sequence ID" value="MBB5757517.1"/>
    <property type="molecule type" value="Genomic_DNA"/>
</dbReference>
<comment type="caution">
    <text evidence="1">The sequence shown here is derived from an EMBL/GenBank/DDBJ whole genome shotgun (WGS) entry which is preliminary data.</text>
</comment>
<dbReference type="AlphaFoldDB" id="A0A840ZKP4"/>
<dbReference type="Gene3D" id="3.40.50.150">
    <property type="entry name" value="Vaccinia Virus protein VP39"/>
    <property type="match status" value="1"/>
</dbReference>
<evidence type="ECO:0008006" key="3">
    <source>
        <dbReference type="Google" id="ProtNLM"/>
    </source>
</evidence>